<dbReference type="AlphaFoldDB" id="A0A8H9FT41"/>
<keyword evidence="2" id="KW-0472">Membrane</keyword>
<feature type="transmembrane region" description="Helical" evidence="2">
    <location>
        <begin position="183"/>
        <end position="207"/>
    </location>
</feature>
<reference evidence="3" key="1">
    <citation type="journal article" date="2014" name="Int. J. Syst. Evol. Microbiol.">
        <title>Complete genome sequence of Corynebacterium casei LMG S-19264T (=DSM 44701T), isolated from a smear-ripened cheese.</title>
        <authorList>
            <consortium name="US DOE Joint Genome Institute (JGI-PGF)"/>
            <person name="Walter F."/>
            <person name="Albersmeier A."/>
            <person name="Kalinowski J."/>
            <person name="Ruckert C."/>
        </authorList>
    </citation>
    <scope>NUCLEOTIDE SEQUENCE</scope>
    <source>
        <strain evidence="3">CGMCC 1.10749</strain>
    </source>
</reference>
<evidence type="ECO:0000313" key="3">
    <source>
        <dbReference type="EMBL" id="GGB81744.1"/>
    </source>
</evidence>
<comment type="caution">
    <text evidence="3">The sequence shown here is derived from an EMBL/GenBank/DDBJ whole genome shotgun (WGS) entry which is preliminary data.</text>
</comment>
<evidence type="ECO:0000256" key="1">
    <source>
        <dbReference type="SAM" id="MobiDB-lite"/>
    </source>
</evidence>
<evidence type="ECO:0000313" key="4">
    <source>
        <dbReference type="Proteomes" id="UP000628079"/>
    </source>
</evidence>
<dbReference type="RefSeq" id="WP_052116750.1">
    <property type="nucleotide sequence ID" value="NZ_BMEA01000002.1"/>
</dbReference>
<accession>A0A8H9FT41</accession>
<sequence>MSENDKDPQQGEYSDPTASPDWTVPSSSPDTGSQDTPSSAPTEQIPQGSDADRGTSSSEPFVPPVPPAPATPGHDAPYTQPAGETDPYAGGQPANPYAATPPPPPQSPYGSPPPSPYGAPPPPPAYGAPQAQDPYAGQQPAYDPYAASGAQAQPGGYPPYQPPGQWQAPPVAYGAPPAQNTSAIVLTILSGIVTVSCCIPGIVPLILGIMALTKNSTDPEGSRRLTKWGWIAFAIGIALAVIGVIVFFAIGASGGFDGGTYDSDYSY</sequence>
<protein>
    <recommendedName>
        <fullName evidence="5">DUF4190 domain-containing protein</fullName>
    </recommendedName>
</protein>
<feature type="compositionally biased region" description="Polar residues" evidence="1">
    <location>
        <begin position="24"/>
        <end position="47"/>
    </location>
</feature>
<name>A0A8H9FT41_9MICO</name>
<feature type="compositionally biased region" description="Pro residues" evidence="1">
    <location>
        <begin position="61"/>
        <end position="70"/>
    </location>
</feature>
<dbReference type="Proteomes" id="UP000628079">
    <property type="component" value="Unassembled WGS sequence"/>
</dbReference>
<dbReference type="EMBL" id="BMEA01000002">
    <property type="protein sequence ID" value="GGB81744.1"/>
    <property type="molecule type" value="Genomic_DNA"/>
</dbReference>
<keyword evidence="2" id="KW-0812">Transmembrane</keyword>
<organism evidence="3 4">
    <name type="scientific">Knoellia flava</name>
    <dbReference type="NCBI Taxonomy" id="913969"/>
    <lineage>
        <taxon>Bacteria</taxon>
        <taxon>Bacillati</taxon>
        <taxon>Actinomycetota</taxon>
        <taxon>Actinomycetes</taxon>
        <taxon>Micrococcales</taxon>
        <taxon>Intrasporangiaceae</taxon>
        <taxon>Knoellia</taxon>
    </lineage>
</organism>
<feature type="compositionally biased region" description="Low complexity" evidence="1">
    <location>
        <begin position="127"/>
        <end position="136"/>
    </location>
</feature>
<proteinExistence type="predicted"/>
<keyword evidence="2" id="KW-1133">Transmembrane helix</keyword>
<evidence type="ECO:0000256" key="2">
    <source>
        <dbReference type="SAM" id="Phobius"/>
    </source>
</evidence>
<feature type="compositionally biased region" description="Pro residues" evidence="1">
    <location>
        <begin position="99"/>
        <end position="126"/>
    </location>
</feature>
<feature type="region of interest" description="Disordered" evidence="1">
    <location>
        <begin position="1"/>
        <end position="164"/>
    </location>
</feature>
<feature type="transmembrane region" description="Helical" evidence="2">
    <location>
        <begin position="228"/>
        <end position="250"/>
    </location>
</feature>
<evidence type="ECO:0008006" key="5">
    <source>
        <dbReference type="Google" id="ProtNLM"/>
    </source>
</evidence>
<gene>
    <name evidence="3" type="ORF">GCM10011314_21710</name>
</gene>
<feature type="compositionally biased region" description="Low complexity" evidence="1">
    <location>
        <begin position="144"/>
        <end position="155"/>
    </location>
</feature>
<reference evidence="3" key="2">
    <citation type="submission" date="2020-09" db="EMBL/GenBank/DDBJ databases">
        <authorList>
            <person name="Sun Q."/>
            <person name="Zhou Y."/>
        </authorList>
    </citation>
    <scope>NUCLEOTIDE SEQUENCE</scope>
    <source>
        <strain evidence="3">CGMCC 1.10749</strain>
    </source>
</reference>